<dbReference type="InterPro" id="IPR015915">
    <property type="entry name" value="Kelch-typ_b-propeller"/>
</dbReference>
<dbReference type="EMBL" id="BDIP01002385">
    <property type="protein sequence ID" value="GIQ86219.1"/>
    <property type="molecule type" value="Genomic_DNA"/>
</dbReference>
<accession>A0A9K3GJJ2</accession>
<dbReference type="SUPFAM" id="SSF117281">
    <property type="entry name" value="Kelch motif"/>
    <property type="match status" value="1"/>
</dbReference>
<comment type="caution">
    <text evidence="1">The sequence shown here is derived from an EMBL/GenBank/DDBJ whole genome shotgun (WGS) entry which is preliminary data.</text>
</comment>
<dbReference type="Proteomes" id="UP000265618">
    <property type="component" value="Unassembled WGS sequence"/>
</dbReference>
<gene>
    <name evidence="1" type="ORF">KIPB_008030</name>
</gene>
<organism evidence="1 2">
    <name type="scientific">Kipferlia bialata</name>
    <dbReference type="NCBI Taxonomy" id="797122"/>
    <lineage>
        <taxon>Eukaryota</taxon>
        <taxon>Metamonada</taxon>
        <taxon>Carpediemonas-like organisms</taxon>
        <taxon>Kipferlia</taxon>
    </lineage>
</organism>
<proteinExistence type="predicted"/>
<evidence type="ECO:0000313" key="2">
    <source>
        <dbReference type="Proteomes" id="UP000265618"/>
    </source>
</evidence>
<evidence type="ECO:0000313" key="1">
    <source>
        <dbReference type="EMBL" id="GIQ86219.1"/>
    </source>
</evidence>
<dbReference type="AlphaFoldDB" id="A0A9K3GJJ2"/>
<sequence>MGNTYHRVSMLAMPLDTGVWTSLGTFQGPADSVSTLLGDSIMYVGVRRQCGDNMCSLYDPDSDTWTHVPLPVTLGGTGPCGNTATVVSGYKPPYLNPERHVLATVCDTAYLFRFNFGGELAHVFTYSTVSGWVDRSREARERLRGSNLVEEGHFETGVSTLVCGQYIVLVVEGKRYYVVYDTISGTWTRWNALQMGKGTHGQRADGSILFCRGNEYGEAEVAPRLIYPDGWMGWAIE</sequence>
<protein>
    <submittedName>
        <fullName evidence="1">Uncharacterized protein</fullName>
    </submittedName>
</protein>
<name>A0A9K3GJJ2_9EUKA</name>
<keyword evidence="2" id="KW-1185">Reference proteome</keyword>
<reference evidence="1 2" key="1">
    <citation type="journal article" date="2018" name="PLoS ONE">
        <title>The draft genome of Kipferlia bialata reveals reductive genome evolution in fornicate parasites.</title>
        <authorList>
            <person name="Tanifuji G."/>
            <person name="Takabayashi S."/>
            <person name="Kume K."/>
            <person name="Takagi M."/>
            <person name="Nakayama T."/>
            <person name="Kamikawa R."/>
            <person name="Inagaki Y."/>
            <person name="Hashimoto T."/>
        </authorList>
    </citation>
    <scope>NUCLEOTIDE SEQUENCE [LARGE SCALE GENOMIC DNA]</scope>
    <source>
        <strain evidence="1">NY0173</strain>
    </source>
</reference>